<feature type="binding site" evidence="9">
    <location>
        <position position="45"/>
    </location>
    <ligand>
        <name>Mg(2+)</name>
        <dbReference type="ChEBI" id="CHEBI:18420"/>
    </ligand>
</feature>
<keyword evidence="1 9" id="KW-0963">Cytoplasm</keyword>
<evidence type="ECO:0000256" key="2">
    <source>
        <dbReference type="ARBA" id="ARBA00022598"/>
    </source>
</evidence>
<keyword evidence="11" id="KW-1185">Reference proteome</keyword>
<comment type="catalytic activity">
    <reaction evidence="9">
        <text>(7R,8S)-7,8-diammoniononanoate + CO2 + ATP = (4R,5S)-dethiobiotin + ADP + phosphate + 3 H(+)</text>
        <dbReference type="Rhea" id="RHEA:15805"/>
        <dbReference type="ChEBI" id="CHEBI:15378"/>
        <dbReference type="ChEBI" id="CHEBI:16526"/>
        <dbReference type="ChEBI" id="CHEBI:30616"/>
        <dbReference type="ChEBI" id="CHEBI:43474"/>
        <dbReference type="ChEBI" id="CHEBI:149469"/>
        <dbReference type="ChEBI" id="CHEBI:149473"/>
        <dbReference type="ChEBI" id="CHEBI:456216"/>
        <dbReference type="EC" id="6.3.3.3"/>
    </reaction>
</comment>
<dbReference type="Proteomes" id="UP000005824">
    <property type="component" value="Unassembled WGS sequence"/>
</dbReference>
<evidence type="ECO:0000256" key="6">
    <source>
        <dbReference type="ARBA" id="ARBA00022840"/>
    </source>
</evidence>
<protein>
    <recommendedName>
        <fullName evidence="9">ATP-dependent dethiobiotin synthetase BioD</fullName>
        <ecNumber evidence="9">6.3.3.3</ecNumber>
    </recommendedName>
    <alternativeName>
        <fullName evidence="9">DTB synthetase</fullName>
        <shortName evidence="9">DTBS</shortName>
    </alternativeName>
    <alternativeName>
        <fullName evidence="9">Dethiobiotin synthase</fullName>
    </alternativeName>
</protein>
<comment type="pathway">
    <text evidence="9">Cofactor biosynthesis; biotin biosynthesis; biotin from 7,8-diaminononanoate: step 1/2.</text>
</comment>
<keyword evidence="2 9" id="KW-0436">Ligase</keyword>
<comment type="function">
    <text evidence="9">Catalyzes a mechanistically unusual reaction, the ATP-dependent insertion of CO2 between the N7 and N8 nitrogen atoms of 7,8-diaminopelargonic acid (DAPA, also called 7,8-diammoniononanoate) to form a ureido ring.</text>
</comment>
<keyword evidence="3 9" id="KW-0479">Metal-binding</keyword>
<name>B4D2A8_9BACT</name>
<feature type="binding site" evidence="9">
    <location>
        <begin position="11"/>
        <end position="16"/>
    </location>
    <ligand>
        <name>ATP</name>
        <dbReference type="ChEBI" id="CHEBI:30616"/>
    </ligand>
</feature>
<dbReference type="eggNOG" id="COG0132">
    <property type="taxonomic scope" value="Bacteria"/>
</dbReference>
<dbReference type="AlphaFoldDB" id="B4D2A8"/>
<dbReference type="InterPro" id="IPR004472">
    <property type="entry name" value="DTB_synth_BioD"/>
</dbReference>
<reference evidence="10 11" key="1">
    <citation type="journal article" date="2011" name="J. Bacteriol.">
        <title>Genome sequence of Chthoniobacter flavus Ellin428, an aerobic heterotrophic soil bacterium.</title>
        <authorList>
            <person name="Kant R."/>
            <person name="van Passel M.W."/>
            <person name="Palva A."/>
            <person name="Lucas S."/>
            <person name="Lapidus A."/>
            <person name="Glavina Del Rio T."/>
            <person name="Dalin E."/>
            <person name="Tice H."/>
            <person name="Bruce D."/>
            <person name="Goodwin L."/>
            <person name="Pitluck S."/>
            <person name="Larimer F.W."/>
            <person name="Land M.L."/>
            <person name="Hauser L."/>
            <person name="Sangwan P."/>
            <person name="de Vos W.M."/>
            <person name="Janssen P.H."/>
            <person name="Smidt H."/>
        </authorList>
    </citation>
    <scope>NUCLEOTIDE SEQUENCE [LARGE SCALE GENOMIC DNA]</scope>
    <source>
        <strain evidence="10 11">Ellin428</strain>
    </source>
</reference>
<comment type="subunit">
    <text evidence="9">Homodimer.</text>
</comment>
<comment type="caution">
    <text evidence="9">Lacks conserved residue(s) required for the propagation of feature annotation.</text>
</comment>
<comment type="subcellular location">
    <subcellularLocation>
        <location evidence="9">Cytoplasm</location>
    </subcellularLocation>
</comment>
<proteinExistence type="inferred from homology"/>
<keyword evidence="7 9" id="KW-0460">Magnesium</keyword>
<dbReference type="EMBL" id="ABVL01000008">
    <property type="protein sequence ID" value="EDY19348.1"/>
    <property type="molecule type" value="Genomic_DNA"/>
</dbReference>
<evidence type="ECO:0000256" key="9">
    <source>
        <dbReference type="HAMAP-Rule" id="MF_00336"/>
    </source>
</evidence>
<keyword evidence="4 9" id="KW-0547">Nucleotide-binding</keyword>
<evidence type="ECO:0000256" key="1">
    <source>
        <dbReference type="ARBA" id="ARBA00022490"/>
    </source>
</evidence>
<evidence type="ECO:0000313" key="11">
    <source>
        <dbReference type="Proteomes" id="UP000005824"/>
    </source>
</evidence>
<dbReference type="SUPFAM" id="SSF52540">
    <property type="entry name" value="P-loop containing nucleoside triphosphate hydrolases"/>
    <property type="match status" value="1"/>
</dbReference>
<dbReference type="PIRSF" id="PIRSF006755">
    <property type="entry name" value="DTB_synth"/>
    <property type="match status" value="1"/>
</dbReference>
<feature type="binding site" evidence="9">
    <location>
        <position position="15"/>
    </location>
    <ligand>
        <name>Mg(2+)</name>
        <dbReference type="ChEBI" id="CHEBI:18420"/>
    </ligand>
</feature>
<dbReference type="GO" id="GO:0005829">
    <property type="term" value="C:cytosol"/>
    <property type="evidence" value="ECO:0007669"/>
    <property type="project" value="TreeGrafter"/>
</dbReference>
<dbReference type="GO" id="GO:0004141">
    <property type="term" value="F:dethiobiotin synthase activity"/>
    <property type="evidence" value="ECO:0007669"/>
    <property type="project" value="UniProtKB-UniRule"/>
</dbReference>
<comment type="similarity">
    <text evidence="9">Belongs to the dethiobiotin synthetase family.</text>
</comment>
<evidence type="ECO:0000256" key="7">
    <source>
        <dbReference type="ARBA" id="ARBA00022842"/>
    </source>
</evidence>
<dbReference type="UniPathway" id="UPA00078">
    <property type="reaction ID" value="UER00161"/>
</dbReference>
<comment type="caution">
    <text evidence="10">The sequence shown here is derived from an EMBL/GenBank/DDBJ whole genome shotgun (WGS) entry which is preliminary data.</text>
</comment>
<organism evidence="10 11">
    <name type="scientific">Chthoniobacter flavus Ellin428</name>
    <dbReference type="NCBI Taxonomy" id="497964"/>
    <lineage>
        <taxon>Bacteria</taxon>
        <taxon>Pseudomonadati</taxon>
        <taxon>Verrucomicrobiota</taxon>
        <taxon>Spartobacteria</taxon>
        <taxon>Chthoniobacterales</taxon>
        <taxon>Chthoniobacteraceae</taxon>
        <taxon>Chthoniobacter</taxon>
    </lineage>
</organism>
<dbReference type="Pfam" id="PF13500">
    <property type="entry name" value="AAA_26"/>
    <property type="match status" value="1"/>
</dbReference>
<evidence type="ECO:0000256" key="5">
    <source>
        <dbReference type="ARBA" id="ARBA00022756"/>
    </source>
</evidence>
<dbReference type="InterPro" id="IPR027417">
    <property type="entry name" value="P-loop_NTPase"/>
</dbReference>
<evidence type="ECO:0000256" key="3">
    <source>
        <dbReference type="ARBA" id="ARBA00022723"/>
    </source>
</evidence>
<dbReference type="NCBIfam" id="TIGR00347">
    <property type="entry name" value="bioD"/>
    <property type="match status" value="1"/>
</dbReference>
<comment type="catalytic activity">
    <reaction evidence="8">
        <text>(7R,8S)-8-amino-7-(carboxyamino)nonanoate + ATP = (4R,5S)-dethiobiotin + ADP + phosphate + H(+)</text>
        <dbReference type="Rhea" id="RHEA:63684"/>
        <dbReference type="ChEBI" id="CHEBI:15378"/>
        <dbReference type="ChEBI" id="CHEBI:30616"/>
        <dbReference type="ChEBI" id="CHEBI:43474"/>
        <dbReference type="ChEBI" id="CHEBI:149470"/>
        <dbReference type="ChEBI" id="CHEBI:149473"/>
        <dbReference type="ChEBI" id="CHEBI:456216"/>
    </reaction>
</comment>
<dbReference type="InParanoid" id="B4D2A8"/>
<dbReference type="EC" id="6.3.3.3" evidence="9"/>
<feature type="binding site" evidence="9">
    <location>
        <position position="45"/>
    </location>
    <ligand>
        <name>ATP</name>
        <dbReference type="ChEBI" id="CHEBI:30616"/>
    </ligand>
</feature>
<comment type="cofactor">
    <cofactor evidence="9">
        <name>Mg(2+)</name>
        <dbReference type="ChEBI" id="CHEBI:18420"/>
    </cofactor>
</comment>
<feature type="binding site" evidence="9">
    <location>
        <begin position="166"/>
        <end position="167"/>
    </location>
    <ligand>
        <name>ATP</name>
        <dbReference type="ChEBI" id="CHEBI:30616"/>
    </ligand>
</feature>
<keyword evidence="6 9" id="KW-0067">ATP-binding</keyword>
<keyword evidence="5 9" id="KW-0093">Biotin biosynthesis</keyword>
<dbReference type="PANTHER" id="PTHR43210:SF2">
    <property type="entry name" value="ATP-DEPENDENT DETHIOBIOTIN SYNTHETASE BIOD 2"/>
    <property type="match status" value="1"/>
</dbReference>
<evidence type="ECO:0000256" key="8">
    <source>
        <dbReference type="ARBA" id="ARBA00047386"/>
    </source>
</evidence>
<dbReference type="Gene3D" id="3.40.50.300">
    <property type="entry name" value="P-loop containing nucleotide triphosphate hydrolases"/>
    <property type="match status" value="1"/>
</dbReference>
<feature type="binding site" evidence="9">
    <location>
        <position position="106"/>
    </location>
    <ligand>
        <name>Mg(2+)</name>
        <dbReference type="ChEBI" id="CHEBI:18420"/>
    </ligand>
</feature>
<dbReference type="FunCoup" id="B4D2A8">
    <property type="interactions" value="422"/>
</dbReference>
<accession>B4D2A8</accession>
<dbReference type="HAMAP" id="MF_00336">
    <property type="entry name" value="BioD"/>
    <property type="match status" value="1"/>
</dbReference>
<dbReference type="GO" id="GO:0009102">
    <property type="term" value="P:biotin biosynthetic process"/>
    <property type="evidence" value="ECO:0007669"/>
    <property type="project" value="UniProtKB-UniRule"/>
</dbReference>
<dbReference type="CDD" id="cd03109">
    <property type="entry name" value="DTBS"/>
    <property type="match status" value="1"/>
</dbReference>
<gene>
    <name evidence="9" type="primary">bioD</name>
    <name evidence="10" type="ORF">CfE428DRAFT_3033</name>
</gene>
<dbReference type="PANTHER" id="PTHR43210">
    <property type="entry name" value="DETHIOBIOTIN SYNTHETASE"/>
    <property type="match status" value="1"/>
</dbReference>
<evidence type="ECO:0000256" key="4">
    <source>
        <dbReference type="ARBA" id="ARBA00022741"/>
    </source>
</evidence>
<dbReference type="STRING" id="497964.CfE428DRAFT_3033"/>
<feature type="active site" evidence="9">
    <location>
        <position position="36"/>
    </location>
</feature>
<dbReference type="GO" id="GO:0005524">
    <property type="term" value="F:ATP binding"/>
    <property type="evidence" value="ECO:0007669"/>
    <property type="project" value="UniProtKB-UniRule"/>
</dbReference>
<sequence>MNLFLTGTDTNVGKSYIASLLVRALRSEGHDCVGLKPICCGDRDDATLLHAAAEGAIELNDVNPVWLRTPAAPYTASLIENRAIDLALIRESFQRARAAHESVIVEGAGGWLVPIERDYYIADLAVECGLPVAIVVANRLGALNHALLTVAAVRARGLECAGLILNHPSPDEDIATTTNRGVLEEFAGVPILFDVAYGQRGIKLNHH</sequence>
<feature type="binding site" evidence="9">
    <location>
        <begin position="106"/>
        <end position="109"/>
    </location>
    <ligand>
        <name>ATP</name>
        <dbReference type="ChEBI" id="CHEBI:30616"/>
    </ligand>
</feature>
<evidence type="ECO:0000313" key="10">
    <source>
        <dbReference type="EMBL" id="EDY19348.1"/>
    </source>
</evidence>
<dbReference type="GO" id="GO:0000287">
    <property type="term" value="F:magnesium ion binding"/>
    <property type="evidence" value="ECO:0007669"/>
    <property type="project" value="UniProtKB-UniRule"/>
</dbReference>
<dbReference type="RefSeq" id="WP_006980358.1">
    <property type="nucleotide sequence ID" value="NZ_ABVL01000008.1"/>
</dbReference>